<dbReference type="Proteomes" id="UP000284824">
    <property type="component" value="Unassembled WGS sequence"/>
</dbReference>
<protein>
    <recommendedName>
        <fullName evidence="7">Metalloprotease</fullName>
    </recommendedName>
</protein>
<dbReference type="Pfam" id="PF04228">
    <property type="entry name" value="Zn_peptidase"/>
    <property type="match status" value="1"/>
</dbReference>
<dbReference type="AlphaFoldDB" id="A0A438MBN0"/>
<dbReference type="GO" id="GO:0016020">
    <property type="term" value="C:membrane"/>
    <property type="evidence" value="ECO:0007669"/>
    <property type="project" value="UniProtKB-SubCell"/>
</dbReference>
<comment type="subcellular location">
    <subcellularLocation>
        <location evidence="1">Membrane</location>
        <topology evidence="1">Single-pass membrane protein</topology>
    </subcellularLocation>
</comment>
<evidence type="ECO:0000313" key="5">
    <source>
        <dbReference type="EMBL" id="RVX43139.1"/>
    </source>
</evidence>
<evidence type="ECO:0000256" key="3">
    <source>
        <dbReference type="ARBA" id="ARBA00022989"/>
    </source>
</evidence>
<evidence type="ECO:0008006" key="7">
    <source>
        <dbReference type="Google" id="ProtNLM"/>
    </source>
</evidence>
<evidence type="ECO:0000256" key="4">
    <source>
        <dbReference type="ARBA" id="ARBA00023136"/>
    </source>
</evidence>
<dbReference type="PANTHER" id="PTHR30168:SF0">
    <property type="entry name" value="INNER MEMBRANE PROTEIN"/>
    <property type="match status" value="1"/>
</dbReference>
<dbReference type="InterPro" id="IPR007343">
    <property type="entry name" value="Uncharacterised_pept_Zn_put"/>
</dbReference>
<dbReference type="PANTHER" id="PTHR30168">
    <property type="entry name" value="PUTATIVE MEMBRANE PROTEIN YPFJ"/>
    <property type="match status" value="1"/>
</dbReference>
<comment type="caution">
    <text evidence="5">The sequence shown here is derived from an EMBL/GenBank/DDBJ whole genome shotgun (WGS) entry which is preliminary data.</text>
</comment>
<accession>A0A438MBN0</accession>
<evidence type="ECO:0000256" key="1">
    <source>
        <dbReference type="ARBA" id="ARBA00004167"/>
    </source>
</evidence>
<keyword evidence="6" id="KW-1185">Reference proteome</keyword>
<reference evidence="5 6" key="1">
    <citation type="submission" date="2019-01" db="EMBL/GenBank/DDBJ databases">
        <title>Sequencing the genomes of 1000 actinobacteria strains.</title>
        <authorList>
            <person name="Klenk H.-P."/>
        </authorList>
    </citation>
    <scope>NUCLEOTIDE SEQUENCE [LARGE SCALE GENOMIC DNA]</scope>
    <source>
        <strain evidence="5 6">DSM 43925</strain>
    </source>
</reference>
<organism evidence="5 6">
    <name type="scientific">Nonomuraea polychroma</name>
    <dbReference type="NCBI Taxonomy" id="46176"/>
    <lineage>
        <taxon>Bacteria</taxon>
        <taxon>Bacillati</taxon>
        <taxon>Actinomycetota</taxon>
        <taxon>Actinomycetes</taxon>
        <taxon>Streptosporangiales</taxon>
        <taxon>Streptosporangiaceae</taxon>
        <taxon>Nonomuraea</taxon>
    </lineage>
</organism>
<name>A0A438MBN0_9ACTN</name>
<evidence type="ECO:0000256" key="2">
    <source>
        <dbReference type="ARBA" id="ARBA00022692"/>
    </source>
</evidence>
<evidence type="ECO:0000313" key="6">
    <source>
        <dbReference type="Proteomes" id="UP000284824"/>
    </source>
</evidence>
<sequence>MNSVPISKVVALVAALLALALAAAGLVLVLADVATTSTESANEGQQIVSPPVKAADKKRAAAPGKALATANPLYKTGRLADVKCSPGELPPGSMTAYRRFLTRITACLNKAWGIQFRRAGLPFTKPRLRIITSKVKTPCGSWNAGADGVYCSTDRTMYLMISRDQLRNPFPLGITRLIAHEYGHHIQQISGIWNYYWTARTGTTKAQRLMLSRQSELQAECFSSIFMRTLRDTPLVTDADWSYTVDWFRKNGAKGWPQNDHGKGPTQAAWMTRGFNRGTPGSCNTWAAASRNVT</sequence>
<keyword evidence="3" id="KW-1133">Transmembrane helix</keyword>
<dbReference type="EMBL" id="SAUN01000001">
    <property type="protein sequence ID" value="RVX43139.1"/>
    <property type="molecule type" value="Genomic_DNA"/>
</dbReference>
<gene>
    <name evidence="5" type="ORF">EDD27_5810</name>
</gene>
<proteinExistence type="predicted"/>
<keyword evidence="2" id="KW-0812">Transmembrane</keyword>
<keyword evidence="4" id="KW-0472">Membrane</keyword>